<evidence type="ECO:0000256" key="2">
    <source>
        <dbReference type="ARBA" id="ARBA00022801"/>
    </source>
</evidence>
<dbReference type="Pfam" id="PF00857">
    <property type="entry name" value="Isochorismatase"/>
    <property type="match status" value="1"/>
</dbReference>
<feature type="domain" description="Isochorismatase-like" evidence="3">
    <location>
        <begin position="8"/>
        <end position="206"/>
    </location>
</feature>
<protein>
    <submittedName>
        <fullName evidence="4">Putative isochorismatase family hydrolase</fullName>
    </submittedName>
</protein>
<organism evidence="4 5">
    <name type="scientific">Hyaloscypha hepaticicola</name>
    <dbReference type="NCBI Taxonomy" id="2082293"/>
    <lineage>
        <taxon>Eukaryota</taxon>
        <taxon>Fungi</taxon>
        <taxon>Dikarya</taxon>
        <taxon>Ascomycota</taxon>
        <taxon>Pezizomycotina</taxon>
        <taxon>Leotiomycetes</taxon>
        <taxon>Helotiales</taxon>
        <taxon>Hyaloscyphaceae</taxon>
        <taxon>Hyaloscypha</taxon>
    </lineage>
</organism>
<proteinExistence type="inferred from homology"/>
<keyword evidence="5" id="KW-1185">Reference proteome</keyword>
<dbReference type="Gene3D" id="3.40.50.850">
    <property type="entry name" value="Isochorismatase-like"/>
    <property type="match status" value="1"/>
</dbReference>
<dbReference type="InterPro" id="IPR050272">
    <property type="entry name" value="Isochorismatase-like_hydrls"/>
</dbReference>
<name>A0A2J6QP06_9HELO</name>
<dbReference type="Proteomes" id="UP000235672">
    <property type="component" value="Unassembled WGS sequence"/>
</dbReference>
<dbReference type="GO" id="GO:0016787">
    <property type="term" value="F:hydrolase activity"/>
    <property type="evidence" value="ECO:0007669"/>
    <property type="project" value="UniProtKB-KW"/>
</dbReference>
<comment type="similarity">
    <text evidence="1">Belongs to the isochorismatase family.</text>
</comment>
<gene>
    <name evidence="4" type="ORF">NA56DRAFT_153585</name>
</gene>
<dbReference type="SUPFAM" id="SSF52499">
    <property type="entry name" value="Isochorismatase-like hydrolases"/>
    <property type="match status" value="1"/>
</dbReference>
<dbReference type="InterPro" id="IPR036380">
    <property type="entry name" value="Isochorismatase-like_sf"/>
</dbReference>
<evidence type="ECO:0000313" key="4">
    <source>
        <dbReference type="EMBL" id="PMD28001.1"/>
    </source>
</evidence>
<accession>A0A2J6QP06</accession>
<dbReference type="EMBL" id="KZ613465">
    <property type="protein sequence ID" value="PMD28001.1"/>
    <property type="molecule type" value="Genomic_DNA"/>
</dbReference>
<keyword evidence="2 4" id="KW-0378">Hydrolase</keyword>
<reference evidence="4 5" key="1">
    <citation type="submission" date="2016-05" db="EMBL/GenBank/DDBJ databases">
        <title>A degradative enzymes factory behind the ericoid mycorrhizal symbiosis.</title>
        <authorList>
            <consortium name="DOE Joint Genome Institute"/>
            <person name="Martino E."/>
            <person name="Morin E."/>
            <person name="Grelet G."/>
            <person name="Kuo A."/>
            <person name="Kohler A."/>
            <person name="Daghino S."/>
            <person name="Barry K."/>
            <person name="Choi C."/>
            <person name="Cichocki N."/>
            <person name="Clum A."/>
            <person name="Copeland A."/>
            <person name="Hainaut M."/>
            <person name="Haridas S."/>
            <person name="Labutti K."/>
            <person name="Lindquist E."/>
            <person name="Lipzen A."/>
            <person name="Khouja H.-R."/>
            <person name="Murat C."/>
            <person name="Ohm R."/>
            <person name="Olson A."/>
            <person name="Spatafora J."/>
            <person name="Veneault-Fourrey C."/>
            <person name="Henrissat B."/>
            <person name="Grigoriev I."/>
            <person name="Martin F."/>
            <person name="Perotto S."/>
        </authorList>
    </citation>
    <scope>NUCLEOTIDE SEQUENCE [LARGE SCALE GENOMIC DNA]</scope>
    <source>
        <strain evidence="4 5">UAMH 7357</strain>
    </source>
</reference>
<dbReference type="PANTHER" id="PTHR43540">
    <property type="entry name" value="PEROXYUREIDOACRYLATE/UREIDOACRYLATE AMIDOHYDROLASE-RELATED"/>
    <property type="match status" value="1"/>
</dbReference>
<dbReference type="AlphaFoldDB" id="A0A2J6QP06"/>
<dbReference type="InterPro" id="IPR000868">
    <property type="entry name" value="Isochorismatase-like_dom"/>
</dbReference>
<dbReference type="STRING" id="1745343.A0A2J6QP06"/>
<evidence type="ECO:0000259" key="3">
    <source>
        <dbReference type="Pfam" id="PF00857"/>
    </source>
</evidence>
<dbReference type="PANTHER" id="PTHR43540:SF1">
    <property type="entry name" value="ISOCHORISMATASE HYDROLASE"/>
    <property type="match status" value="1"/>
</dbReference>
<evidence type="ECO:0000313" key="5">
    <source>
        <dbReference type="Proteomes" id="UP000235672"/>
    </source>
</evidence>
<sequence>MAIDHSHTAFIMIDSQAGALDGPFWGTSRSNPSYEANVIKLLKAFRSLQGEDGPRIIHGPAGPHIVHVYHRSLNSASPLHRNSPGMAFHDISHPAAHETVFPKTTSSAFQGSDLGEYLRAKKCWKIYFAGLPVDHALGTTVRHASDLDVGKHVNEKGENVPGQLMVVGDATAAWAKHGGKYDAETIHGVSLESLKGEFCTVLTTEEVLKELGIHEGEVLEM</sequence>
<dbReference type="OrthoDB" id="245563at2759"/>
<evidence type="ECO:0000256" key="1">
    <source>
        <dbReference type="ARBA" id="ARBA00006336"/>
    </source>
</evidence>